<feature type="domain" description="Response regulatory" evidence="2">
    <location>
        <begin position="9"/>
        <end position="130"/>
    </location>
</feature>
<keyword evidence="1" id="KW-0597">Phosphoprotein</keyword>
<dbReference type="Pfam" id="PF00072">
    <property type="entry name" value="Response_reg"/>
    <property type="match status" value="1"/>
</dbReference>
<dbReference type="PANTHER" id="PTHR44520:SF2">
    <property type="entry name" value="RESPONSE REGULATOR RCP1"/>
    <property type="match status" value="1"/>
</dbReference>
<evidence type="ECO:0000313" key="4">
    <source>
        <dbReference type="Proteomes" id="UP000267585"/>
    </source>
</evidence>
<dbReference type="InterPro" id="IPR052893">
    <property type="entry name" value="TCS_response_regulator"/>
</dbReference>
<protein>
    <submittedName>
        <fullName evidence="3">Response regulator</fullName>
    </submittedName>
</protein>
<dbReference type="AlphaFoldDB" id="A0A3S0ING9"/>
<feature type="modified residue" description="4-aspartylphosphate" evidence="1">
    <location>
        <position position="63"/>
    </location>
</feature>
<dbReference type="OrthoDB" id="7631574at2"/>
<evidence type="ECO:0000259" key="2">
    <source>
        <dbReference type="PROSITE" id="PS50110"/>
    </source>
</evidence>
<dbReference type="PANTHER" id="PTHR44520">
    <property type="entry name" value="RESPONSE REGULATOR RCP1-RELATED"/>
    <property type="match status" value="1"/>
</dbReference>
<dbReference type="Gene3D" id="3.40.50.2300">
    <property type="match status" value="1"/>
</dbReference>
<dbReference type="EMBL" id="RQPJ01000003">
    <property type="protein sequence ID" value="RTE53999.1"/>
    <property type="molecule type" value="Genomic_DNA"/>
</dbReference>
<sequence>MTANKKPIKIYLADDDEDDLMLFSEALEELPINCKMYNFKDGIYLMGQLMVKETPLPDLVILDINMPLMNGAACLLKIRETERIGSLPVIIYSNSFEKSEVESFKDMGASGYLQKPNSFNLLKTLLYKCIQPYAQGNYQKTTNNFVIQV</sequence>
<dbReference type="RefSeq" id="WP_126161987.1">
    <property type="nucleotide sequence ID" value="NZ_RQPJ01000003.1"/>
</dbReference>
<dbReference type="Proteomes" id="UP000267585">
    <property type="component" value="Unassembled WGS sequence"/>
</dbReference>
<proteinExistence type="predicted"/>
<dbReference type="PROSITE" id="PS50110">
    <property type="entry name" value="RESPONSE_REGULATORY"/>
    <property type="match status" value="1"/>
</dbReference>
<evidence type="ECO:0000256" key="1">
    <source>
        <dbReference type="PROSITE-ProRule" id="PRU00169"/>
    </source>
</evidence>
<comment type="caution">
    <text evidence="3">The sequence shown here is derived from an EMBL/GenBank/DDBJ whole genome shotgun (WGS) entry which is preliminary data.</text>
</comment>
<name>A0A3S0ING9_9FLAO</name>
<dbReference type="SUPFAM" id="SSF52172">
    <property type="entry name" value="CheY-like"/>
    <property type="match status" value="1"/>
</dbReference>
<dbReference type="SMART" id="SM00448">
    <property type="entry name" value="REC"/>
    <property type="match status" value="1"/>
</dbReference>
<accession>A0A3S0ING9</accession>
<organism evidence="3 4">
    <name type="scientific">Arenibacter aquaticus</name>
    <dbReference type="NCBI Taxonomy" id="2489054"/>
    <lineage>
        <taxon>Bacteria</taxon>
        <taxon>Pseudomonadati</taxon>
        <taxon>Bacteroidota</taxon>
        <taxon>Flavobacteriia</taxon>
        <taxon>Flavobacteriales</taxon>
        <taxon>Flavobacteriaceae</taxon>
        <taxon>Arenibacter</taxon>
    </lineage>
</organism>
<dbReference type="GO" id="GO:0000160">
    <property type="term" value="P:phosphorelay signal transduction system"/>
    <property type="evidence" value="ECO:0007669"/>
    <property type="project" value="InterPro"/>
</dbReference>
<evidence type="ECO:0000313" key="3">
    <source>
        <dbReference type="EMBL" id="RTE53999.1"/>
    </source>
</evidence>
<reference evidence="3 4" key="1">
    <citation type="submission" date="2018-11" db="EMBL/GenBank/DDBJ databases">
        <title>Arenibacter aquaticus sp.nov., a marine bacterium isolated from surface seawater in the South China Sea.</title>
        <authorList>
            <person name="Guo J."/>
            <person name="Sun J."/>
        </authorList>
    </citation>
    <scope>NUCLEOTIDE SEQUENCE [LARGE SCALE GENOMIC DNA]</scope>
    <source>
        <strain evidence="3 4">GUO666</strain>
    </source>
</reference>
<keyword evidence="4" id="KW-1185">Reference proteome</keyword>
<gene>
    <name evidence="3" type="ORF">EHW67_08690</name>
</gene>
<dbReference type="InterPro" id="IPR011006">
    <property type="entry name" value="CheY-like_superfamily"/>
</dbReference>
<dbReference type="InterPro" id="IPR001789">
    <property type="entry name" value="Sig_transdc_resp-reg_receiver"/>
</dbReference>